<protein>
    <recommendedName>
        <fullName evidence="6">DNA polymerase V</fullName>
    </recommendedName>
</protein>
<keyword evidence="2" id="KW-0539">Nucleus</keyword>
<name>A0A139IV23_9PEZI</name>
<sequence length="986" mass="109127">MSSMKRPFEDNEVQDDSIHPSRKRRLDKADSKADSKAEYAKLFSPHFNGLGDAILEKRLEATRGLLKAVSSKSADQSERLTYVNTRLIKGVCSGAKAARLGFSLAFTEVLRLAGTGTTKFPLTNVIDHIIALTTPESKEDKKREYLLGRVYSLQAVLHSGLLSHASEHDLEKAFAAIAQLACEKDWLRTECGVILHEFIKCNEAKADQVKPLIDSWCSNGIVKSPEGVALWLAAKKQFPHVKLPKGHWHHSNPLHAQERTILTNVLLKNAVVVDEEAAPANNTSAKGQKKKHSSGTRQATPSFAWNVILAHLYEKDGGKDLKSFWEDCVAKPMFSASSTAERKSLGLQIYSKAISSAPAELLGDIVHANIIRCIVDQRAKPDRYLFEAAKVPLNQMTARAKDDPWAAAEMVTKMLEVIPPHVDKQTKLTIDNLVSSADEDNMIQVVKVLNELILAPGISDPGEADKKRRLLADALLTTVRSRRSDPTQLFNKGNAPVQWLKLLLHSLTDLGFVDVGEKASPTIAESSQNVFRERLQSALGHLVSLPLAQAVRGPLLVVGRLHSFRKSLAIELDEKSKTVIKDARNCIKEEEEKTGEQSPQVVSLAFQLLLALGTLQVYLQQPDSILVLEDITACCQSPEDSEDSSTMLVELLIKFVSQQSTLFRKLAEQVFTAFAPEVTAEGLEAMIDILSQKESLAGQQELFGEEEQDANAGGDGEDGDEEMDSDDVQDIEDASDIELGSDVELVNGNQDDSHDESFDSESEAGGGGDDELTEFERKLAEALGTEGMASDDDGSDMEDDEMAAVDEKLTHIFKEQKLGSNKKQQNKDAKENVVNLKNRILDLLLVFVKSQYANPIALDLLHPLVTLTRTTSSQPTARKALDVLELLFDTAKKNKETPEVDNKEDLFRVLSAIHEEARLGGSKLHARACSRSSLFLAKMLVNMDDGDSYKRIFNMYGNLSWEWRTDSKSKLSSDLFSEWNNWYMQK</sequence>
<proteinExistence type="predicted"/>
<evidence type="ECO:0000313" key="5">
    <source>
        <dbReference type="Proteomes" id="UP000073492"/>
    </source>
</evidence>
<keyword evidence="5" id="KW-1185">Reference proteome</keyword>
<comment type="caution">
    <text evidence="4">The sequence shown here is derived from an EMBL/GenBank/DDBJ whole genome shotgun (WGS) entry which is preliminary data.</text>
</comment>
<dbReference type="PANTHER" id="PTHR13213">
    <property type="entry name" value="MYB-BINDING PROTEIN 1A FAMILY MEMBER"/>
    <property type="match status" value="1"/>
</dbReference>
<dbReference type="Proteomes" id="UP000073492">
    <property type="component" value="Unassembled WGS sequence"/>
</dbReference>
<dbReference type="OrthoDB" id="342531at2759"/>
<accession>A0A139IV23</accession>
<organism evidence="4 5">
    <name type="scientific">Pseudocercospora musae</name>
    <dbReference type="NCBI Taxonomy" id="113226"/>
    <lineage>
        <taxon>Eukaryota</taxon>
        <taxon>Fungi</taxon>
        <taxon>Dikarya</taxon>
        <taxon>Ascomycota</taxon>
        <taxon>Pezizomycotina</taxon>
        <taxon>Dothideomycetes</taxon>
        <taxon>Dothideomycetidae</taxon>
        <taxon>Mycosphaerellales</taxon>
        <taxon>Mycosphaerellaceae</taxon>
        <taxon>Pseudocercospora</taxon>
    </lineage>
</organism>
<dbReference type="STRING" id="113226.A0A139IV23"/>
<dbReference type="PANTHER" id="PTHR13213:SF2">
    <property type="entry name" value="MYB-BINDING PROTEIN 1A"/>
    <property type="match status" value="1"/>
</dbReference>
<reference evidence="4 5" key="1">
    <citation type="submission" date="2015-07" db="EMBL/GenBank/DDBJ databases">
        <title>Comparative genomics of the Sigatoka disease complex on banana suggests a link between parallel evolutionary changes in Pseudocercospora fijiensis and Pseudocercospora eumusae and increased virulence on the banana host.</title>
        <authorList>
            <person name="Chang T.-C."/>
            <person name="Salvucci A."/>
            <person name="Crous P.W."/>
            <person name="Stergiopoulos I."/>
        </authorList>
    </citation>
    <scope>NUCLEOTIDE SEQUENCE [LARGE SCALE GENOMIC DNA]</scope>
    <source>
        <strain evidence="4 5">CBS 116634</strain>
    </source>
</reference>
<feature type="region of interest" description="Disordered" evidence="3">
    <location>
        <begin position="745"/>
        <end position="771"/>
    </location>
</feature>
<feature type="region of interest" description="Disordered" evidence="3">
    <location>
        <begin position="705"/>
        <end position="727"/>
    </location>
</feature>
<dbReference type="GO" id="GO:0000182">
    <property type="term" value="F:rDNA binding"/>
    <property type="evidence" value="ECO:0007669"/>
    <property type="project" value="TreeGrafter"/>
</dbReference>
<evidence type="ECO:0000256" key="2">
    <source>
        <dbReference type="ARBA" id="ARBA00023242"/>
    </source>
</evidence>
<evidence type="ECO:0000256" key="3">
    <source>
        <dbReference type="SAM" id="MobiDB-lite"/>
    </source>
</evidence>
<comment type="subcellular location">
    <subcellularLocation>
        <location evidence="1">Nucleus</location>
    </subcellularLocation>
</comment>
<feature type="region of interest" description="Disordered" evidence="3">
    <location>
        <begin position="1"/>
        <end position="33"/>
    </location>
</feature>
<evidence type="ECO:0008006" key="6">
    <source>
        <dbReference type="Google" id="ProtNLM"/>
    </source>
</evidence>
<evidence type="ECO:0000313" key="4">
    <source>
        <dbReference type="EMBL" id="KXT18424.1"/>
    </source>
</evidence>
<dbReference type="InterPro" id="IPR007015">
    <property type="entry name" value="DNA_pol_V/MYBBP1A"/>
</dbReference>
<dbReference type="EMBL" id="LFZO01000007">
    <property type="protein sequence ID" value="KXT18424.1"/>
    <property type="molecule type" value="Genomic_DNA"/>
</dbReference>
<feature type="region of interest" description="Disordered" evidence="3">
    <location>
        <begin position="278"/>
        <end position="298"/>
    </location>
</feature>
<feature type="compositionally biased region" description="Acidic residues" evidence="3">
    <location>
        <begin position="758"/>
        <end position="771"/>
    </location>
</feature>
<dbReference type="GO" id="GO:0005730">
    <property type="term" value="C:nucleolus"/>
    <property type="evidence" value="ECO:0007669"/>
    <property type="project" value="InterPro"/>
</dbReference>
<gene>
    <name evidence="4" type="ORF">AC579_8168</name>
</gene>
<dbReference type="Pfam" id="PF04931">
    <property type="entry name" value="DNA_pol_phi"/>
    <property type="match status" value="1"/>
</dbReference>
<dbReference type="GO" id="GO:0006355">
    <property type="term" value="P:regulation of DNA-templated transcription"/>
    <property type="evidence" value="ECO:0007669"/>
    <property type="project" value="InterPro"/>
</dbReference>
<dbReference type="AlphaFoldDB" id="A0A139IV23"/>
<evidence type="ECO:0000256" key="1">
    <source>
        <dbReference type="ARBA" id="ARBA00004123"/>
    </source>
</evidence>